<dbReference type="CDD" id="cd09603">
    <property type="entry name" value="M1_APN_like"/>
    <property type="match status" value="1"/>
</dbReference>
<dbReference type="SUPFAM" id="SSF55486">
    <property type="entry name" value="Metalloproteases ('zincins'), catalytic domain"/>
    <property type="match status" value="1"/>
</dbReference>
<feature type="domain" description="Peptidase M1 membrane alanine aminopeptidase" evidence="3">
    <location>
        <begin position="334"/>
        <end position="473"/>
    </location>
</feature>
<keyword evidence="1" id="KW-0479">Metal-binding</keyword>
<sequence length="554" mass="63172">MKRLFSALFLLTASITQAQLMTDKPAGTHADSLRGSLNAERTWWDVQHYAISVQPDIKEQTISGKNTIRYKVVSDSYPAFMQIDLQEPMLIDSVLFGNSRRPMRFTREGNAWHVQAPKQVLNSTGEITVYFHGTPRKAVTPPWDGGWIWSRDAKGNPWITVACQGLGASVWYPCKDHQSDEPDAGADLNITVPDALVAVGNGRLAGKQSSNGLTTWQWQVVNPINNYNLIPYIGKYENYTNTLQGAKGTLDLSYWALDYDMPKAKEQYQQVKLMLRAFEYWFGAYPFYEDGYKIIQTPHLGMEHQSAIAYGNKFKNGYLGGDLSGTGWGLKWDFIIVHESGHEWFANNITSKDIADMWIHESFTNYSETLFTEYYYGKEAGTDYCLGTRKKIVNDKPIIGPYGVNQEGSGDMYYKGGNLIHTIRHCIHNDTLFRSILTGLNTTFYHQTVTTQQVEDYISTRAGFSLAKVFHQYLRTTAIPELEYYQKGNQFHYRWNNCVTGFDMPLVLDNGKATLQLKPTKSWQSVTLQANQQALTVPDFITRYYYVTVQKRKP</sequence>
<dbReference type="PANTHER" id="PTHR45726:SF3">
    <property type="entry name" value="LEUKOTRIENE A-4 HYDROLASE"/>
    <property type="match status" value="1"/>
</dbReference>
<dbReference type="GO" id="GO:0008237">
    <property type="term" value="F:metallopeptidase activity"/>
    <property type="evidence" value="ECO:0007669"/>
    <property type="project" value="InterPro"/>
</dbReference>
<dbReference type="EMBL" id="BMIB01000002">
    <property type="protein sequence ID" value="GGH67688.1"/>
    <property type="molecule type" value="Genomic_DNA"/>
</dbReference>
<reference evidence="4" key="2">
    <citation type="submission" date="2020-09" db="EMBL/GenBank/DDBJ databases">
        <authorList>
            <person name="Sun Q."/>
            <person name="Zhou Y."/>
        </authorList>
    </citation>
    <scope>NUCLEOTIDE SEQUENCE</scope>
    <source>
        <strain evidence="4">CGMCC 1.15290</strain>
    </source>
</reference>
<dbReference type="InterPro" id="IPR014782">
    <property type="entry name" value="Peptidase_M1_dom"/>
</dbReference>
<keyword evidence="2" id="KW-0732">Signal</keyword>
<organism evidence="4 5">
    <name type="scientific">Filimonas zeae</name>
    <dbReference type="NCBI Taxonomy" id="1737353"/>
    <lineage>
        <taxon>Bacteria</taxon>
        <taxon>Pseudomonadati</taxon>
        <taxon>Bacteroidota</taxon>
        <taxon>Chitinophagia</taxon>
        <taxon>Chitinophagales</taxon>
        <taxon>Chitinophagaceae</taxon>
        <taxon>Filimonas</taxon>
    </lineage>
</organism>
<feature type="binding site" evidence="1">
    <location>
        <position position="342"/>
    </location>
    <ligand>
        <name>Zn(2+)</name>
        <dbReference type="ChEBI" id="CHEBI:29105"/>
        <note>catalytic</note>
    </ligand>
</feature>
<proteinExistence type="predicted"/>
<dbReference type="Pfam" id="PF01433">
    <property type="entry name" value="Peptidase_M1"/>
    <property type="match status" value="1"/>
</dbReference>
<reference evidence="4" key="1">
    <citation type="journal article" date="2014" name="Int. J. Syst. Evol. Microbiol.">
        <title>Complete genome sequence of Corynebacterium casei LMG S-19264T (=DSM 44701T), isolated from a smear-ripened cheese.</title>
        <authorList>
            <consortium name="US DOE Joint Genome Institute (JGI-PGF)"/>
            <person name="Walter F."/>
            <person name="Albersmeier A."/>
            <person name="Kalinowski J."/>
            <person name="Ruckert C."/>
        </authorList>
    </citation>
    <scope>NUCLEOTIDE SEQUENCE</scope>
    <source>
        <strain evidence="4">CGMCC 1.15290</strain>
    </source>
</reference>
<feature type="binding site" evidence="1">
    <location>
        <position position="338"/>
    </location>
    <ligand>
        <name>Zn(2+)</name>
        <dbReference type="ChEBI" id="CHEBI:29105"/>
        <note>catalytic</note>
    </ligand>
</feature>
<dbReference type="AlphaFoldDB" id="A0A917IXG0"/>
<dbReference type="RefSeq" id="WP_188952220.1">
    <property type="nucleotide sequence ID" value="NZ_BMIB01000002.1"/>
</dbReference>
<dbReference type="Proteomes" id="UP000627292">
    <property type="component" value="Unassembled WGS sequence"/>
</dbReference>
<dbReference type="Gene3D" id="1.10.390.10">
    <property type="entry name" value="Neutral Protease Domain 2"/>
    <property type="match status" value="1"/>
</dbReference>
<feature type="signal peptide" evidence="2">
    <location>
        <begin position="1"/>
        <end position="18"/>
    </location>
</feature>
<evidence type="ECO:0000256" key="2">
    <source>
        <dbReference type="SAM" id="SignalP"/>
    </source>
</evidence>
<dbReference type="InterPro" id="IPR027268">
    <property type="entry name" value="Peptidase_M4/M1_CTD_sf"/>
</dbReference>
<comment type="cofactor">
    <cofactor evidence="1">
        <name>Zn(2+)</name>
        <dbReference type="ChEBI" id="CHEBI:29105"/>
    </cofactor>
    <text evidence="1">Binds 1 zinc ion per subunit.</text>
</comment>
<dbReference type="Gene3D" id="2.60.40.1730">
    <property type="entry name" value="tricorn interacting facor f3 domain"/>
    <property type="match status" value="1"/>
</dbReference>
<name>A0A917IXG0_9BACT</name>
<dbReference type="PANTHER" id="PTHR45726">
    <property type="entry name" value="LEUKOTRIENE A-4 HYDROLASE"/>
    <property type="match status" value="1"/>
</dbReference>
<accession>A0A917IXG0</accession>
<keyword evidence="1" id="KW-0862">Zinc</keyword>
<gene>
    <name evidence="4" type="ORF">GCM10011379_23230</name>
</gene>
<feature type="chain" id="PRO_5036815073" evidence="2">
    <location>
        <begin position="19"/>
        <end position="554"/>
    </location>
</feature>
<evidence type="ECO:0000256" key="1">
    <source>
        <dbReference type="PIRSR" id="PIRSR634015-3"/>
    </source>
</evidence>
<comment type="caution">
    <text evidence="4">The sequence shown here is derived from an EMBL/GenBank/DDBJ whole genome shotgun (WGS) entry which is preliminary data.</text>
</comment>
<evidence type="ECO:0000313" key="4">
    <source>
        <dbReference type="EMBL" id="GGH67688.1"/>
    </source>
</evidence>
<feature type="binding site" evidence="1">
    <location>
        <position position="361"/>
    </location>
    <ligand>
        <name>Zn(2+)</name>
        <dbReference type="ChEBI" id="CHEBI:29105"/>
        <note>catalytic</note>
    </ligand>
</feature>
<evidence type="ECO:0000313" key="5">
    <source>
        <dbReference type="Proteomes" id="UP000627292"/>
    </source>
</evidence>
<dbReference type="SUPFAM" id="SSF63737">
    <property type="entry name" value="Leukotriene A4 hydrolase N-terminal domain"/>
    <property type="match status" value="1"/>
</dbReference>
<dbReference type="GO" id="GO:0008270">
    <property type="term" value="F:zinc ion binding"/>
    <property type="evidence" value="ECO:0007669"/>
    <property type="project" value="InterPro"/>
</dbReference>
<protein>
    <submittedName>
        <fullName evidence="4">Peptidase M1</fullName>
    </submittedName>
</protein>
<evidence type="ECO:0000259" key="3">
    <source>
        <dbReference type="Pfam" id="PF01433"/>
    </source>
</evidence>
<keyword evidence="5" id="KW-1185">Reference proteome</keyword>
<dbReference type="InterPro" id="IPR034015">
    <property type="entry name" value="M1_LTA4H"/>
</dbReference>
<dbReference type="InterPro" id="IPR042097">
    <property type="entry name" value="Aminopeptidase_N-like_N_sf"/>
</dbReference>